<keyword evidence="3" id="KW-1185">Reference proteome</keyword>
<keyword evidence="1" id="KW-1133">Transmembrane helix</keyword>
<dbReference type="InterPro" id="IPR024079">
    <property type="entry name" value="MetalloPept_cat_dom_sf"/>
</dbReference>
<dbReference type="CDD" id="cd20169">
    <property type="entry name" value="Peptidase_M90_mtfA"/>
    <property type="match status" value="1"/>
</dbReference>
<keyword evidence="1" id="KW-0472">Membrane</keyword>
<gene>
    <name evidence="2" type="ORF">AAEO60_02105</name>
</gene>
<dbReference type="SUPFAM" id="SSF55486">
    <property type="entry name" value="Metalloproteases ('zincins'), catalytic domain"/>
    <property type="match status" value="1"/>
</dbReference>
<reference evidence="2 3" key="1">
    <citation type="submission" date="2024-04" db="EMBL/GenBank/DDBJ databases">
        <title>Aurantiacibacter sp. DGU6 16S ribosomal RNA gene Genome sequencing and assembly.</title>
        <authorList>
            <person name="Park S."/>
        </authorList>
    </citation>
    <scope>NUCLEOTIDE SEQUENCE [LARGE SCALE GENOMIC DNA]</scope>
    <source>
        <strain evidence="2 3">DGU6</strain>
    </source>
</reference>
<accession>A0ABU9ICG9</accession>
<keyword evidence="1" id="KW-0812">Transmembrane</keyword>
<evidence type="ECO:0000313" key="3">
    <source>
        <dbReference type="Proteomes" id="UP001497045"/>
    </source>
</evidence>
<dbReference type="Pfam" id="PF06167">
    <property type="entry name" value="Peptidase_M90"/>
    <property type="match status" value="1"/>
</dbReference>
<dbReference type="PANTHER" id="PTHR30164">
    <property type="entry name" value="MTFA PEPTIDASE"/>
    <property type="match status" value="1"/>
</dbReference>
<dbReference type="RefSeq" id="WP_341671994.1">
    <property type="nucleotide sequence ID" value="NZ_JBBYHV010000001.1"/>
</dbReference>
<organism evidence="2 3">
    <name type="scientific">Aurantiacibacter gilvus</name>
    <dbReference type="NCBI Taxonomy" id="3139141"/>
    <lineage>
        <taxon>Bacteria</taxon>
        <taxon>Pseudomonadati</taxon>
        <taxon>Pseudomonadota</taxon>
        <taxon>Alphaproteobacteria</taxon>
        <taxon>Sphingomonadales</taxon>
        <taxon>Erythrobacteraceae</taxon>
        <taxon>Aurantiacibacter</taxon>
    </lineage>
</organism>
<dbReference type="Proteomes" id="UP001497045">
    <property type="component" value="Unassembled WGS sequence"/>
</dbReference>
<dbReference type="PANTHER" id="PTHR30164:SF2">
    <property type="entry name" value="PROTEIN MTFA"/>
    <property type="match status" value="1"/>
</dbReference>
<dbReference type="Gene3D" id="3.40.390.10">
    <property type="entry name" value="Collagenase (Catalytic Domain)"/>
    <property type="match status" value="1"/>
</dbReference>
<name>A0ABU9ICG9_9SPHN</name>
<dbReference type="Gene3D" id="1.10.472.150">
    <property type="entry name" value="Glucose-regulated metallo-peptidase M90, N-terminal domain"/>
    <property type="match status" value="1"/>
</dbReference>
<dbReference type="InterPro" id="IPR010384">
    <property type="entry name" value="MtfA_fam"/>
</dbReference>
<dbReference type="EMBL" id="JBBYHV010000001">
    <property type="protein sequence ID" value="MEL1249457.1"/>
    <property type="molecule type" value="Genomic_DNA"/>
</dbReference>
<comment type="caution">
    <text evidence="2">The sequence shown here is derived from an EMBL/GenBank/DDBJ whole genome shotgun (WGS) entry which is preliminary data.</text>
</comment>
<sequence length="270" mass="30400">MTLVPILLIALLIASILVFRSVARRQRRKRLLATPLTQEQREVLDNLVPIVRRLPESLRPALEGKINLFLDQVTFHANGLELKDEMRLSIAAQACLLIVNSPVWYETIRTVLIYPSSVLTGRKVHDGFVVHEQDSHLAGESWNRGPVVLAWDHALQGGIDAEDGYNVVIHEFAHQLDSLTGHTDGIPILRKGQRYSGWEKAMLDAYHGHVERVESGHHSLIAPYGATNHQEFFAEATVTFFEKPRALKREEPALYAQLAELFALDPAGWN</sequence>
<dbReference type="InterPro" id="IPR042252">
    <property type="entry name" value="MtfA_N"/>
</dbReference>
<proteinExistence type="predicted"/>
<evidence type="ECO:0000313" key="2">
    <source>
        <dbReference type="EMBL" id="MEL1249457.1"/>
    </source>
</evidence>
<protein>
    <submittedName>
        <fullName evidence="2">M90 family metallopeptidase</fullName>
    </submittedName>
</protein>
<evidence type="ECO:0000256" key="1">
    <source>
        <dbReference type="SAM" id="Phobius"/>
    </source>
</evidence>
<feature type="transmembrane region" description="Helical" evidence="1">
    <location>
        <begin position="6"/>
        <end position="23"/>
    </location>
</feature>